<sequence>MAERLTGKRVAFLMTDGFEQVEFTRPWEALRAAGAEVELIAPETGTVQGMNHVEPADAFEVDHAASDVEADLYDALVLPGGVVNADHLRMDRPSVAFARGFFEQHKPVAVICHGAWILAEADVLHGRRMTSYPSLRTDLANAGADWVDEQVVVDEGLVSSRRPDDLPAFIDATIEEISEGAHAGQVA</sequence>
<dbReference type="Gene3D" id="3.40.50.880">
    <property type="match status" value="1"/>
</dbReference>
<evidence type="ECO:0000259" key="2">
    <source>
        <dbReference type="Pfam" id="PF01965"/>
    </source>
</evidence>
<reference evidence="4" key="1">
    <citation type="journal article" date="2019" name="Int. J. Syst. Evol. Microbiol.">
        <title>The Global Catalogue of Microorganisms (GCM) 10K type strain sequencing project: providing services to taxonomists for standard genome sequencing and annotation.</title>
        <authorList>
            <consortium name="The Broad Institute Genomics Platform"/>
            <consortium name="The Broad Institute Genome Sequencing Center for Infectious Disease"/>
            <person name="Wu L."/>
            <person name="Ma J."/>
        </authorList>
    </citation>
    <scope>NUCLEOTIDE SEQUENCE [LARGE SCALE GENOMIC DNA]</scope>
    <source>
        <strain evidence="4">CGMCC 1.12192</strain>
    </source>
</reference>
<comment type="similarity">
    <text evidence="1">Belongs to the peptidase C56 family.</text>
</comment>
<keyword evidence="4" id="KW-1185">Reference proteome</keyword>
<comment type="caution">
    <text evidence="3">The sequence shown here is derived from an EMBL/GenBank/DDBJ whole genome shotgun (WGS) entry which is preliminary data.</text>
</comment>
<organism evidence="3 4">
    <name type="scientific">Agromyces aurantiacus</name>
    <dbReference type="NCBI Taxonomy" id="165814"/>
    <lineage>
        <taxon>Bacteria</taxon>
        <taxon>Bacillati</taxon>
        <taxon>Actinomycetota</taxon>
        <taxon>Actinomycetes</taxon>
        <taxon>Micrococcales</taxon>
        <taxon>Microbacteriaceae</taxon>
        <taxon>Agromyces</taxon>
    </lineage>
</organism>
<dbReference type="NCBIfam" id="TIGR01382">
    <property type="entry name" value="PfpI"/>
    <property type="match status" value="1"/>
</dbReference>
<name>A0ABV9R7M5_9MICO</name>
<feature type="domain" description="DJ-1/PfpI" evidence="2">
    <location>
        <begin position="8"/>
        <end position="175"/>
    </location>
</feature>
<dbReference type="Pfam" id="PF01965">
    <property type="entry name" value="DJ-1_PfpI"/>
    <property type="match status" value="1"/>
</dbReference>
<dbReference type="SUPFAM" id="SSF52317">
    <property type="entry name" value="Class I glutamine amidotransferase-like"/>
    <property type="match status" value="1"/>
</dbReference>
<protein>
    <submittedName>
        <fullName evidence="3">Type 1 glutamine amidotransferase domain-containing protein</fullName>
    </submittedName>
</protein>
<dbReference type="PANTHER" id="PTHR42733">
    <property type="entry name" value="DJ-1 PROTEIN"/>
    <property type="match status" value="1"/>
</dbReference>
<dbReference type="RefSeq" id="WP_204393662.1">
    <property type="nucleotide sequence ID" value="NZ_JAFBBW010000001.1"/>
</dbReference>
<dbReference type="Proteomes" id="UP001595960">
    <property type="component" value="Unassembled WGS sequence"/>
</dbReference>
<keyword evidence="3" id="KW-0315">Glutamine amidotransferase</keyword>
<proteinExistence type="inferred from homology"/>
<evidence type="ECO:0000256" key="1">
    <source>
        <dbReference type="ARBA" id="ARBA00008542"/>
    </source>
</evidence>
<dbReference type="PROSITE" id="PS51276">
    <property type="entry name" value="PEPTIDASE_C56_PFPI"/>
    <property type="match status" value="1"/>
</dbReference>
<dbReference type="InterPro" id="IPR006286">
    <property type="entry name" value="C56_PfpI-like"/>
</dbReference>
<dbReference type="PANTHER" id="PTHR42733:SF12">
    <property type="entry name" value="PROTEINASE"/>
    <property type="match status" value="1"/>
</dbReference>
<dbReference type="EMBL" id="JBHSJC010000001">
    <property type="protein sequence ID" value="MFC4829733.1"/>
    <property type="molecule type" value="Genomic_DNA"/>
</dbReference>
<accession>A0ABV9R7M5</accession>
<evidence type="ECO:0000313" key="3">
    <source>
        <dbReference type="EMBL" id="MFC4829733.1"/>
    </source>
</evidence>
<dbReference type="InterPro" id="IPR029062">
    <property type="entry name" value="Class_I_gatase-like"/>
</dbReference>
<gene>
    <name evidence="3" type="ORF">ACFPER_13080</name>
</gene>
<evidence type="ECO:0000313" key="4">
    <source>
        <dbReference type="Proteomes" id="UP001595960"/>
    </source>
</evidence>
<dbReference type="InterPro" id="IPR002818">
    <property type="entry name" value="DJ-1/PfpI"/>
</dbReference>
<dbReference type="CDD" id="cd03134">
    <property type="entry name" value="GATase1_PfpI_like"/>
    <property type="match status" value="1"/>
</dbReference>